<evidence type="ECO:0000256" key="1">
    <source>
        <dbReference type="ARBA" id="ARBA00001946"/>
    </source>
</evidence>
<dbReference type="PATRIC" id="fig|167539.5.peg.343"/>
<evidence type="ECO:0000256" key="7">
    <source>
        <dbReference type="ARBA" id="ARBA00022723"/>
    </source>
</evidence>
<dbReference type="InterPro" id="IPR002646">
    <property type="entry name" value="PolA_pol_head_dom"/>
</dbReference>
<dbReference type="InterPro" id="IPR043519">
    <property type="entry name" value="NT_sf"/>
</dbReference>
<dbReference type="Gene3D" id="1.10.3090.10">
    <property type="entry name" value="cca-adding enzyme, domain 2"/>
    <property type="match status" value="1"/>
</dbReference>
<comment type="similarity">
    <text evidence="2 11">Belongs to the tRNA nucleotidyltransferase/poly(A) polymerase family.</text>
</comment>
<dbReference type="Proteomes" id="UP000001420">
    <property type="component" value="Chromosome"/>
</dbReference>
<evidence type="ECO:0000256" key="5">
    <source>
        <dbReference type="ARBA" id="ARBA00022694"/>
    </source>
</evidence>
<sequence>MKGLPKAKFTDEFPNLPQGLCKNLTLAADQAAVKRIAIVGGFVRDELSHLIHNESKHNFRDIDLVIEGSVKDFAMQLQKNLGKSNVIINRLNPSYLTIELKINDVAIDVARARIERYENLAENPKIAPSEINKDLFRRDFTINSIAFDLKSKELIDPYEGINSISEKKIEFIHDKSVSEDPTRVFRASRYSARLGFNLTPLAIKQIRSTIKTWPWHWTTQMPPENAPAALATRLRMELELLFDGTEQWRGALQQLQELGALILLDQELQNNKHWEQRISWAFKLGVSPLTAFIAGSSNPYCLGMRLQIPKKEQQLLIESKEIMDHFCSISLSENIEVWDPSRWCEEIESTNWKPESIAITICLMPSFWSFLLRWWEKWRLVKSKITAKDLLQTGWKSGPELGLELKRLRYIELKKK</sequence>
<keyword evidence="9" id="KW-0460">Magnesium</keyword>
<dbReference type="SUPFAM" id="SSF81891">
    <property type="entry name" value="Poly A polymerase C-terminal region-like"/>
    <property type="match status" value="1"/>
</dbReference>
<accession>Q7TVA9</accession>
<keyword evidence="6" id="KW-0548">Nucleotidyltransferase</keyword>
<evidence type="ECO:0000313" key="13">
    <source>
        <dbReference type="EMBL" id="AAP99380.1"/>
    </source>
</evidence>
<evidence type="ECO:0000256" key="4">
    <source>
        <dbReference type="ARBA" id="ARBA00022679"/>
    </source>
</evidence>
<keyword evidence="14" id="KW-1185">Reference proteome</keyword>
<reference evidence="13 14" key="1">
    <citation type="journal article" date="2003" name="Proc. Natl. Acad. Sci. U.S.A.">
        <title>Genome sequence of the cyanobacterium Prochlorococcus marinus SS120, a nearly minimal oxyphototrophic genome.</title>
        <authorList>
            <person name="Dufresne A."/>
            <person name="Salanoubat M."/>
            <person name="Partensky F."/>
            <person name="Artiguenave F."/>
            <person name="Axmann I.M."/>
            <person name="Barbe V."/>
            <person name="Duprat S."/>
            <person name="Galperin M.Y."/>
            <person name="Koonin E.V."/>
            <person name="Le Gall F."/>
            <person name="Makarova K.S."/>
            <person name="Ostrowski M."/>
            <person name="Oztas S."/>
            <person name="Robert C."/>
            <person name="Rogozin I.B."/>
            <person name="Scanlan D.J."/>
            <person name="Tandeau de Marsac N."/>
            <person name="Weissenbach J."/>
            <person name="Wincker P."/>
            <person name="Wolf Y.I."/>
            <person name="Hess W.R."/>
        </authorList>
    </citation>
    <scope>NUCLEOTIDE SEQUENCE [LARGE SCALE GENOMIC DNA]</scope>
    <source>
        <strain evidence="14">SARG / CCMP1375 / SS120</strain>
    </source>
</reference>
<dbReference type="Gene3D" id="3.30.460.10">
    <property type="entry name" value="Beta Polymerase, domain 2"/>
    <property type="match status" value="1"/>
</dbReference>
<dbReference type="STRING" id="167539.Pro_0334"/>
<dbReference type="AlphaFoldDB" id="Q7TVA9"/>
<evidence type="ECO:0000256" key="3">
    <source>
        <dbReference type="ARBA" id="ARBA00022555"/>
    </source>
</evidence>
<dbReference type="Pfam" id="PF01743">
    <property type="entry name" value="PolyA_pol"/>
    <property type="match status" value="1"/>
</dbReference>
<evidence type="ECO:0000256" key="10">
    <source>
        <dbReference type="ARBA" id="ARBA00022884"/>
    </source>
</evidence>
<evidence type="ECO:0000256" key="6">
    <source>
        <dbReference type="ARBA" id="ARBA00022695"/>
    </source>
</evidence>
<evidence type="ECO:0000256" key="11">
    <source>
        <dbReference type="RuleBase" id="RU003953"/>
    </source>
</evidence>
<dbReference type="GO" id="GO:0000049">
    <property type="term" value="F:tRNA binding"/>
    <property type="evidence" value="ECO:0007669"/>
    <property type="project" value="UniProtKB-KW"/>
</dbReference>
<dbReference type="EnsemblBacteria" id="AAP99380">
    <property type="protein sequence ID" value="AAP99380"/>
    <property type="gene ID" value="Pro_0334"/>
</dbReference>
<keyword evidence="3" id="KW-0820">tRNA-binding</keyword>
<evidence type="ECO:0000256" key="8">
    <source>
        <dbReference type="ARBA" id="ARBA00022741"/>
    </source>
</evidence>
<keyword evidence="5" id="KW-0819">tRNA processing</keyword>
<dbReference type="InterPro" id="IPR052390">
    <property type="entry name" value="tRNA_nt/polyA_polymerase"/>
</dbReference>
<dbReference type="SUPFAM" id="SSF81301">
    <property type="entry name" value="Nucleotidyltransferase"/>
    <property type="match status" value="1"/>
</dbReference>
<dbReference type="GO" id="GO:0016779">
    <property type="term" value="F:nucleotidyltransferase activity"/>
    <property type="evidence" value="ECO:0007669"/>
    <property type="project" value="UniProtKB-KW"/>
</dbReference>
<organism evidence="13 14">
    <name type="scientific">Prochlorococcus marinus (strain SARG / CCMP1375 / SS120)</name>
    <dbReference type="NCBI Taxonomy" id="167539"/>
    <lineage>
        <taxon>Bacteria</taxon>
        <taxon>Bacillati</taxon>
        <taxon>Cyanobacteriota</taxon>
        <taxon>Cyanophyceae</taxon>
        <taxon>Synechococcales</taxon>
        <taxon>Prochlorococcaceae</taxon>
        <taxon>Prochlorococcus</taxon>
    </lineage>
</organism>
<keyword evidence="10 11" id="KW-0694">RNA-binding</keyword>
<gene>
    <name evidence="13" type="primary">pcnB</name>
    <name evidence="13" type="ordered locus">Pro_0334</name>
</gene>
<dbReference type="PANTHER" id="PTHR47788">
    <property type="entry name" value="POLYA POLYMERASE"/>
    <property type="match status" value="1"/>
</dbReference>
<proteinExistence type="inferred from homology"/>
<evidence type="ECO:0000313" key="14">
    <source>
        <dbReference type="Proteomes" id="UP000001420"/>
    </source>
</evidence>
<protein>
    <submittedName>
        <fullName evidence="13">tRNA nucleotidyltransferase/poly(A) polymerase</fullName>
    </submittedName>
</protein>
<dbReference type="HOGENOM" id="CLU_015961_5_1_3"/>
<dbReference type="RefSeq" id="WP_011124489.1">
    <property type="nucleotide sequence ID" value="NC_005042.1"/>
</dbReference>
<name>Q7TVA9_PROMA</name>
<keyword evidence="4 11" id="KW-0808">Transferase</keyword>
<dbReference type="PANTHER" id="PTHR47788:SF1">
    <property type="entry name" value="A-ADDING TRNA NUCLEOTIDYLTRANSFERASE"/>
    <property type="match status" value="1"/>
</dbReference>
<dbReference type="OrthoDB" id="9805698at2"/>
<dbReference type="GO" id="GO:0046872">
    <property type="term" value="F:metal ion binding"/>
    <property type="evidence" value="ECO:0007669"/>
    <property type="project" value="UniProtKB-KW"/>
</dbReference>
<evidence type="ECO:0000256" key="2">
    <source>
        <dbReference type="ARBA" id="ARBA00007265"/>
    </source>
</evidence>
<comment type="cofactor">
    <cofactor evidence="1">
        <name>Mg(2+)</name>
        <dbReference type="ChEBI" id="CHEBI:18420"/>
    </cofactor>
</comment>
<dbReference type="eggNOG" id="COG0617">
    <property type="taxonomic scope" value="Bacteria"/>
</dbReference>
<dbReference type="GO" id="GO:0008033">
    <property type="term" value="P:tRNA processing"/>
    <property type="evidence" value="ECO:0007669"/>
    <property type="project" value="UniProtKB-KW"/>
</dbReference>
<dbReference type="CDD" id="cd05398">
    <property type="entry name" value="NT_ClassII-CCAase"/>
    <property type="match status" value="1"/>
</dbReference>
<dbReference type="EMBL" id="AE017126">
    <property type="protein sequence ID" value="AAP99380.1"/>
    <property type="molecule type" value="Genomic_DNA"/>
</dbReference>
<keyword evidence="7" id="KW-0479">Metal-binding</keyword>
<feature type="domain" description="Poly A polymerase head" evidence="12">
    <location>
        <begin position="38"/>
        <end position="169"/>
    </location>
</feature>
<dbReference type="KEGG" id="pma:Pro_0334"/>
<evidence type="ECO:0000259" key="12">
    <source>
        <dbReference type="Pfam" id="PF01743"/>
    </source>
</evidence>
<evidence type="ECO:0000256" key="9">
    <source>
        <dbReference type="ARBA" id="ARBA00022842"/>
    </source>
</evidence>
<dbReference type="GO" id="GO:0000166">
    <property type="term" value="F:nucleotide binding"/>
    <property type="evidence" value="ECO:0007669"/>
    <property type="project" value="UniProtKB-KW"/>
</dbReference>
<keyword evidence="8" id="KW-0547">Nucleotide-binding</keyword>